<dbReference type="Pfam" id="PF20520">
    <property type="entry name" value="Ac45-VOA1_TM"/>
    <property type="match status" value="1"/>
</dbReference>
<evidence type="ECO:0000256" key="3">
    <source>
        <dbReference type="ARBA" id="ARBA00022692"/>
    </source>
</evidence>
<dbReference type="PANTHER" id="PTHR12471">
    <property type="entry name" value="VACUOLAR ATP SYNTHASE SUBUNIT S1"/>
    <property type="match status" value="1"/>
</dbReference>
<evidence type="ECO:0000256" key="6">
    <source>
        <dbReference type="SAM" id="Phobius"/>
    </source>
</evidence>
<evidence type="ECO:0000259" key="8">
    <source>
        <dbReference type="Pfam" id="PF20520"/>
    </source>
</evidence>
<dbReference type="PANTHER" id="PTHR12471:SF7">
    <property type="entry name" value="V-TYPE PROTON ATPASE SUBUNIT S1"/>
    <property type="match status" value="1"/>
</dbReference>
<evidence type="ECO:0000313" key="10">
    <source>
        <dbReference type="Proteomes" id="UP000827892"/>
    </source>
</evidence>
<feature type="signal peptide" evidence="7">
    <location>
        <begin position="1"/>
        <end position="16"/>
    </location>
</feature>
<keyword evidence="7" id="KW-0732">Signal</keyword>
<dbReference type="InterPro" id="IPR008388">
    <property type="entry name" value="Ac45_acc_su"/>
</dbReference>
<feature type="transmembrane region" description="Helical" evidence="6">
    <location>
        <begin position="394"/>
        <end position="414"/>
    </location>
</feature>
<evidence type="ECO:0000256" key="4">
    <source>
        <dbReference type="ARBA" id="ARBA00022989"/>
    </source>
</evidence>
<reference evidence="9 10" key="1">
    <citation type="submission" date="2022-05" db="EMBL/GenBank/DDBJ databases">
        <title>Chromosome-level reference genomes for two strains of Caenorhabditis briggsae: an improved platform for comparative genomics.</title>
        <authorList>
            <person name="Stevens L."/>
            <person name="Andersen E.C."/>
        </authorList>
    </citation>
    <scope>NUCLEOTIDE SEQUENCE [LARGE SCALE GENOMIC DNA]</scope>
    <source>
        <strain evidence="9">QX1410_ONT</strain>
        <tissue evidence="9">Whole-organism</tissue>
    </source>
</reference>
<dbReference type="AlphaFoldDB" id="A0AAE9J130"/>
<evidence type="ECO:0000256" key="1">
    <source>
        <dbReference type="ARBA" id="ARBA00004167"/>
    </source>
</evidence>
<dbReference type="Proteomes" id="UP000827892">
    <property type="component" value="Chromosome I"/>
</dbReference>
<evidence type="ECO:0000256" key="5">
    <source>
        <dbReference type="ARBA" id="ARBA00023136"/>
    </source>
</evidence>
<dbReference type="InterPro" id="IPR046756">
    <property type="entry name" value="VAS1/VOA1_TM"/>
</dbReference>
<evidence type="ECO:0000256" key="2">
    <source>
        <dbReference type="ARBA" id="ARBA00009037"/>
    </source>
</evidence>
<dbReference type="EMBL" id="CP090891">
    <property type="protein sequence ID" value="ULU13920.1"/>
    <property type="molecule type" value="Genomic_DNA"/>
</dbReference>
<feature type="domain" description="V-type proton ATPase subunit S1/VOA1 transmembrane" evidence="8">
    <location>
        <begin position="387"/>
        <end position="425"/>
    </location>
</feature>
<protein>
    <recommendedName>
        <fullName evidence="8">V-type proton ATPase subunit S1/VOA1 transmembrane domain-containing protein</fullName>
    </recommendedName>
</protein>
<organism evidence="9 10">
    <name type="scientific">Caenorhabditis briggsae</name>
    <dbReference type="NCBI Taxonomy" id="6238"/>
    <lineage>
        <taxon>Eukaryota</taxon>
        <taxon>Metazoa</taxon>
        <taxon>Ecdysozoa</taxon>
        <taxon>Nematoda</taxon>
        <taxon>Chromadorea</taxon>
        <taxon>Rhabditida</taxon>
        <taxon>Rhabditina</taxon>
        <taxon>Rhabditomorpha</taxon>
        <taxon>Rhabditoidea</taxon>
        <taxon>Rhabditidae</taxon>
        <taxon>Peloderinae</taxon>
        <taxon>Caenorhabditis</taxon>
    </lineage>
</organism>
<comment type="subcellular location">
    <subcellularLocation>
        <location evidence="1">Membrane</location>
        <topology evidence="1">Single-pass membrane protein</topology>
    </subcellularLocation>
</comment>
<accession>A0AAE9J130</accession>
<gene>
    <name evidence="9" type="ORF">L3Y34_016436</name>
</gene>
<keyword evidence="5 6" id="KW-0472">Membrane</keyword>
<keyword evidence="4 6" id="KW-1133">Transmembrane helix</keyword>
<feature type="chain" id="PRO_5041992430" description="V-type proton ATPase subunit S1/VOA1 transmembrane domain-containing protein" evidence="7">
    <location>
        <begin position="17"/>
        <end position="438"/>
    </location>
</feature>
<proteinExistence type="inferred from homology"/>
<sequence length="438" mass="49013">MFKILSIFLLFSPILAYDAIIFSNHKSIRGISIENLLKDATADEPIVIITNQNFTLGQFSMKANAYSSEPIIDFLANSVKNSKFHESRNLVDQIEAPNSQKIDNFQPGSSIHIISGESWDEMVEKFTNFEKIDNRAIMILTSSEAISTGKNRKNRLKRSSVPLGAFPFPLIIPPYGNPKVNITRKINETCLFYLGGVTVVVENKLSNQKTLFASAMVPGANLTYSHALEDVKCEKGAFGNFIFRFRLKLAKEISGKIDNSKSSEKFVLSNGDFIDFSLKFHGDFWGYWRLIGATMHSIGVEGREGWKTLKSVDQTIGPNDTKFSKLASISGFSLTCHQSQALFFPTNDPKFRIGISLINSQIQTFTDPKIWDKMGPRFSLQTENCTGTFSPGSLMGILTSLVMTGGVIFAFWMLQSIKTPDRFDDPKKTKQIVINEKN</sequence>
<comment type="similarity">
    <text evidence="2">Belongs to the vacuolar ATPase subunit S1 family.</text>
</comment>
<dbReference type="OMA" id="TEWASME"/>
<evidence type="ECO:0000256" key="7">
    <source>
        <dbReference type="SAM" id="SignalP"/>
    </source>
</evidence>
<dbReference type="GO" id="GO:0016020">
    <property type="term" value="C:membrane"/>
    <property type="evidence" value="ECO:0007669"/>
    <property type="project" value="UniProtKB-SubCell"/>
</dbReference>
<evidence type="ECO:0000313" key="9">
    <source>
        <dbReference type="EMBL" id="ULU13920.1"/>
    </source>
</evidence>
<name>A0AAE9J130_CAEBR</name>
<keyword evidence="3 6" id="KW-0812">Transmembrane</keyword>